<organism evidence="3 4">
    <name type="scientific">Aquimarina addita</name>
    <dbReference type="NCBI Taxonomy" id="870485"/>
    <lineage>
        <taxon>Bacteria</taxon>
        <taxon>Pseudomonadati</taxon>
        <taxon>Bacteroidota</taxon>
        <taxon>Flavobacteriia</taxon>
        <taxon>Flavobacteriales</taxon>
        <taxon>Flavobacteriaceae</taxon>
        <taxon>Aquimarina</taxon>
    </lineage>
</organism>
<comment type="caution">
    <text evidence="3">The sequence shown here is derived from an EMBL/GenBank/DDBJ whole genome shotgun (WGS) entry which is preliminary data.</text>
</comment>
<feature type="domain" description="XdhC- CoxI" evidence="1">
    <location>
        <begin position="11"/>
        <end position="72"/>
    </location>
</feature>
<sequence length="317" mass="35564">MIFWQHLLHKLQDGQKVYVLTVIENIGSSPGRKGFKMLVAQDEFIFGSIGGGVMEFSLVAEAQRLLLEKNPATFIKKQIHKGHIKNGSGMICSGEQTVAFHCLDFSHISVIQNILACLQNGEKGTLCLRSDSFSFSNKCLDKQFDYQIESESDWFFEEYLGFRETLYIVGGGHVGVAVSELLVKLGFYIVVFDNRKDLNTLENNNFAHQKIVIDYTQIQDYVHKGNGSYVAIMTNTYIDDKLILSKLIKNKYAFIGVLGSTAKLKTMWEVLCKEGVAQEELDNVFAPIGLSIKSETPEEIAVSIAAQIIQVKNMGRR</sequence>
<dbReference type="Pfam" id="PF02625">
    <property type="entry name" value="XdhC_CoxI"/>
    <property type="match status" value="1"/>
</dbReference>
<dbReference type="PANTHER" id="PTHR30388:SF6">
    <property type="entry name" value="XANTHINE DEHYDROGENASE SUBUNIT A-RELATED"/>
    <property type="match status" value="1"/>
</dbReference>
<evidence type="ECO:0000313" key="4">
    <source>
        <dbReference type="Proteomes" id="UP001500459"/>
    </source>
</evidence>
<reference evidence="4" key="1">
    <citation type="journal article" date="2019" name="Int. J. Syst. Evol. Microbiol.">
        <title>The Global Catalogue of Microorganisms (GCM) 10K type strain sequencing project: providing services to taxonomists for standard genome sequencing and annotation.</title>
        <authorList>
            <consortium name="The Broad Institute Genomics Platform"/>
            <consortium name="The Broad Institute Genome Sequencing Center for Infectious Disease"/>
            <person name="Wu L."/>
            <person name="Ma J."/>
        </authorList>
    </citation>
    <scope>NUCLEOTIDE SEQUENCE [LARGE SCALE GENOMIC DNA]</scope>
    <source>
        <strain evidence="4">JCM 17106</strain>
    </source>
</reference>
<name>A0ABP6UVV5_9FLAO</name>
<dbReference type="InterPro" id="IPR003777">
    <property type="entry name" value="XdhC_CoxI"/>
</dbReference>
<evidence type="ECO:0000259" key="1">
    <source>
        <dbReference type="Pfam" id="PF02625"/>
    </source>
</evidence>
<dbReference type="EMBL" id="BAABCW010000022">
    <property type="protein sequence ID" value="GAA3520028.1"/>
    <property type="molecule type" value="Genomic_DNA"/>
</dbReference>
<dbReference type="PANTHER" id="PTHR30388">
    <property type="entry name" value="ALDEHYDE OXIDOREDUCTASE MOLYBDENUM COFACTOR ASSEMBLY PROTEIN"/>
    <property type="match status" value="1"/>
</dbReference>
<feature type="domain" description="XdhC Rossmann" evidence="2">
    <location>
        <begin position="166"/>
        <end position="308"/>
    </location>
</feature>
<dbReference type="Gene3D" id="3.40.50.720">
    <property type="entry name" value="NAD(P)-binding Rossmann-like Domain"/>
    <property type="match status" value="1"/>
</dbReference>
<dbReference type="InterPro" id="IPR052698">
    <property type="entry name" value="MoCofactor_Util/Proc"/>
</dbReference>
<protein>
    <submittedName>
        <fullName evidence="3">XdhC/CoxI family protein</fullName>
    </submittedName>
</protein>
<evidence type="ECO:0000313" key="3">
    <source>
        <dbReference type="EMBL" id="GAA3520028.1"/>
    </source>
</evidence>
<evidence type="ECO:0000259" key="2">
    <source>
        <dbReference type="Pfam" id="PF13478"/>
    </source>
</evidence>
<dbReference type="InterPro" id="IPR027051">
    <property type="entry name" value="XdhC_Rossmann_dom"/>
</dbReference>
<keyword evidence="4" id="KW-1185">Reference proteome</keyword>
<dbReference type="Proteomes" id="UP001500459">
    <property type="component" value="Unassembled WGS sequence"/>
</dbReference>
<dbReference type="Pfam" id="PF13478">
    <property type="entry name" value="XdhC_C"/>
    <property type="match status" value="1"/>
</dbReference>
<gene>
    <name evidence="3" type="ORF">GCM10022393_37830</name>
</gene>
<dbReference type="RefSeq" id="WP_344930130.1">
    <property type="nucleotide sequence ID" value="NZ_BAABCW010000022.1"/>
</dbReference>
<proteinExistence type="predicted"/>
<accession>A0ABP6UVV5</accession>